<dbReference type="EMBL" id="FRBG01000011">
    <property type="protein sequence ID" value="SHL08273.1"/>
    <property type="molecule type" value="Genomic_DNA"/>
</dbReference>
<accession>A0A150FT61</accession>
<reference evidence="1 3" key="1">
    <citation type="submission" date="2016-02" db="EMBL/GenBank/DDBJ databases">
        <title>Draft genome sequence for Clostridium paradoxum JW-YL-7.</title>
        <authorList>
            <person name="Utturkar S.M."/>
            <person name="Lancaster A."/>
            <person name="Poole F.L."/>
            <person name="Adams M.W."/>
            <person name="Brown S.D."/>
        </authorList>
    </citation>
    <scope>NUCLEOTIDE SEQUENCE [LARGE SCALE GENOMIC DNA]</scope>
    <source>
        <strain evidence="1 3">JW-YL-7</strain>
    </source>
</reference>
<dbReference type="RefSeq" id="WP_066072168.1">
    <property type="nucleotide sequence ID" value="NZ_FRBG01000011.1"/>
</dbReference>
<dbReference type="EMBL" id="LSFY01000001">
    <property type="protein sequence ID" value="KXZ40768.1"/>
    <property type="molecule type" value="Genomic_DNA"/>
</dbReference>
<dbReference type="Pfam" id="PF12732">
    <property type="entry name" value="YtxH"/>
    <property type="match status" value="1"/>
</dbReference>
<comment type="caution">
    <text evidence="1">The sequence shown here is derived from an EMBL/GenBank/DDBJ whole genome shotgun (WGS) entry which is preliminary data.</text>
</comment>
<keyword evidence="4" id="KW-1185">Reference proteome</keyword>
<organism evidence="1 3">
    <name type="scientific">Alkalithermobacter thermoalcaliphilus JW-YL-7 = DSM 7308</name>
    <dbReference type="NCBI Taxonomy" id="1121328"/>
    <lineage>
        <taxon>Bacteria</taxon>
        <taxon>Bacillati</taxon>
        <taxon>Bacillota</taxon>
        <taxon>Clostridia</taxon>
        <taxon>Peptostreptococcales</taxon>
        <taxon>Tepidibacteraceae</taxon>
        <taxon>Alkalithermobacter</taxon>
    </lineage>
</organism>
<dbReference type="InterPro" id="IPR024623">
    <property type="entry name" value="YtxH"/>
</dbReference>
<dbReference type="STRING" id="1121328.JWYL7_1843"/>
<dbReference type="AlphaFoldDB" id="A0A150FT61"/>
<evidence type="ECO:0000313" key="4">
    <source>
        <dbReference type="Proteomes" id="UP000323392"/>
    </source>
</evidence>
<sequence>MRDKKCKYFLFGGVIGALIALLSTPKTGKQTRDMLVLKTKEIVNDPEEFKLSLMRKIKNIVKAVTEENEIRPLDKEIVISKEFIDEEVE</sequence>
<name>A0A150FT61_CLOPD</name>
<dbReference type="PATRIC" id="fig|1121328.3.peg.1855"/>
<reference evidence="2 4" key="2">
    <citation type="submission" date="2016-11" db="EMBL/GenBank/DDBJ databases">
        <authorList>
            <person name="Varghese N."/>
            <person name="Submissions S."/>
        </authorList>
    </citation>
    <scope>NUCLEOTIDE SEQUENCE [LARGE SCALE GENOMIC DNA]</scope>
    <source>
        <strain evidence="2 4">DSM 7308</strain>
    </source>
</reference>
<protein>
    <submittedName>
        <fullName evidence="2">YtxH-like protein</fullName>
    </submittedName>
</protein>
<gene>
    <name evidence="1" type="ORF">JWYL7_1843</name>
    <name evidence="2" type="ORF">SAMN05661008_01416</name>
</gene>
<evidence type="ECO:0000313" key="3">
    <source>
        <dbReference type="Proteomes" id="UP000092605"/>
    </source>
</evidence>
<proteinExistence type="predicted"/>
<dbReference type="Proteomes" id="UP000092605">
    <property type="component" value="Unassembled WGS sequence"/>
</dbReference>
<dbReference type="Proteomes" id="UP000323392">
    <property type="component" value="Unassembled WGS sequence"/>
</dbReference>
<evidence type="ECO:0000313" key="2">
    <source>
        <dbReference type="EMBL" id="SHL08273.1"/>
    </source>
</evidence>
<evidence type="ECO:0000313" key="1">
    <source>
        <dbReference type="EMBL" id="KXZ40768.1"/>
    </source>
</evidence>